<comment type="catalytic activity">
    <reaction evidence="7">
        <text>Endohydrolysis of (1-&gt;4)-beta-D-glucosidic linkages in cellulose, lichenin and cereal beta-D-glucans.</text>
        <dbReference type="EC" id="3.2.1.4"/>
    </reaction>
</comment>
<name>A0A9J7BJJ9_9BACT</name>
<dbReference type="PANTHER" id="PTHR22298">
    <property type="entry name" value="ENDO-1,4-BETA-GLUCANASE"/>
    <property type="match status" value="1"/>
</dbReference>
<keyword evidence="5 6" id="KW-0624">Polysaccharide degradation</keyword>
<protein>
    <recommendedName>
        <fullName evidence="7">Endoglucanase</fullName>
        <ecNumber evidence="7">3.2.1.4</ecNumber>
    </recommendedName>
</protein>
<reference evidence="10" key="1">
    <citation type="submission" date="2021-04" db="EMBL/GenBank/DDBJ databases">
        <title>Phylogenetic analysis of Acidobacteriaceae.</title>
        <authorList>
            <person name="Qiu L."/>
            <person name="Zhang Q."/>
        </authorList>
    </citation>
    <scope>NUCLEOTIDE SEQUENCE</scope>
    <source>
        <strain evidence="10">DSM 25168</strain>
    </source>
</reference>
<organism evidence="10 11">
    <name type="scientific">Occallatibacter riparius</name>
    <dbReference type="NCBI Taxonomy" id="1002689"/>
    <lineage>
        <taxon>Bacteria</taxon>
        <taxon>Pseudomonadati</taxon>
        <taxon>Acidobacteriota</taxon>
        <taxon>Terriglobia</taxon>
        <taxon>Terriglobales</taxon>
        <taxon>Acidobacteriaceae</taxon>
        <taxon>Occallatibacter</taxon>
    </lineage>
</organism>
<dbReference type="GO" id="GO:0008810">
    <property type="term" value="F:cellulase activity"/>
    <property type="evidence" value="ECO:0007669"/>
    <property type="project" value="UniProtKB-EC"/>
</dbReference>
<evidence type="ECO:0000313" key="10">
    <source>
        <dbReference type="EMBL" id="UWZ82641.1"/>
    </source>
</evidence>
<dbReference type="InterPro" id="IPR004197">
    <property type="entry name" value="Cellulase_Ig-like"/>
</dbReference>
<comment type="similarity">
    <text evidence="1 6 7">Belongs to the glycosyl hydrolase 9 (cellulase E) family.</text>
</comment>
<dbReference type="EMBL" id="CP093313">
    <property type="protein sequence ID" value="UWZ82641.1"/>
    <property type="molecule type" value="Genomic_DNA"/>
</dbReference>
<dbReference type="CDD" id="cd02850">
    <property type="entry name" value="E_set_Cellulase_N"/>
    <property type="match status" value="1"/>
</dbReference>
<dbReference type="InterPro" id="IPR008928">
    <property type="entry name" value="6-hairpin_glycosidase_sf"/>
</dbReference>
<dbReference type="InterPro" id="IPR012341">
    <property type="entry name" value="6hp_glycosidase-like_sf"/>
</dbReference>
<feature type="domain" description="Glycoside hydrolase family 9" evidence="8">
    <location>
        <begin position="135"/>
        <end position="576"/>
    </location>
</feature>
<evidence type="ECO:0000313" key="11">
    <source>
        <dbReference type="Proteomes" id="UP001059380"/>
    </source>
</evidence>
<evidence type="ECO:0000256" key="6">
    <source>
        <dbReference type="PROSITE-ProRule" id="PRU10060"/>
    </source>
</evidence>
<evidence type="ECO:0000256" key="3">
    <source>
        <dbReference type="ARBA" id="ARBA00023277"/>
    </source>
</evidence>
<dbReference type="SUPFAM" id="SSF48208">
    <property type="entry name" value="Six-hairpin glycosidases"/>
    <property type="match status" value="1"/>
</dbReference>
<dbReference type="RefSeq" id="WP_260791828.1">
    <property type="nucleotide sequence ID" value="NZ_CP093313.1"/>
</dbReference>
<keyword evidence="11" id="KW-1185">Reference proteome</keyword>
<keyword evidence="4 6" id="KW-0326">Glycosidase</keyword>
<dbReference type="InterPro" id="IPR001701">
    <property type="entry name" value="Glyco_hydro_9"/>
</dbReference>
<keyword evidence="3 6" id="KW-0119">Carbohydrate metabolism</keyword>
<dbReference type="GO" id="GO:0030245">
    <property type="term" value="P:cellulose catabolic process"/>
    <property type="evidence" value="ECO:0007669"/>
    <property type="project" value="UniProtKB-KW"/>
</dbReference>
<feature type="active site" evidence="6">
    <location>
        <position position="554"/>
    </location>
</feature>
<keyword evidence="7" id="KW-0136">Cellulose degradation</keyword>
<evidence type="ECO:0000256" key="2">
    <source>
        <dbReference type="ARBA" id="ARBA00022801"/>
    </source>
</evidence>
<evidence type="ECO:0000256" key="5">
    <source>
        <dbReference type="ARBA" id="ARBA00023326"/>
    </source>
</evidence>
<dbReference type="SUPFAM" id="SSF81296">
    <property type="entry name" value="E set domains"/>
    <property type="match status" value="1"/>
</dbReference>
<dbReference type="KEGG" id="orp:MOP44_18970"/>
<feature type="active site" evidence="6">
    <location>
        <position position="563"/>
    </location>
</feature>
<dbReference type="EC" id="3.2.1.4" evidence="7"/>
<dbReference type="InterPro" id="IPR013783">
    <property type="entry name" value="Ig-like_fold"/>
</dbReference>
<evidence type="ECO:0000256" key="4">
    <source>
        <dbReference type="ARBA" id="ARBA00023295"/>
    </source>
</evidence>
<evidence type="ECO:0000256" key="1">
    <source>
        <dbReference type="ARBA" id="ARBA00007072"/>
    </source>
</evidence>
<feature type="domain" description="Cellulase Ig-like" evidence="9">
    <location>
        <begin position="44"/>
        <end position="125"/>
    </location>
</feature>
<accession>A0A9J7BJJ9</accession>
<dbReference type="InterPro" id="IPR033126">
    <property type="entry name" value="Glyco_hydro_9_Asp/Glu_AS"/>
</dbReference>
<sequence length="584" mass="63223">MNRRHLLRSLAAGVLAAPLAERARGFSLFAPAGDHGASCGVVMIALNQVGFRPKHAKKAAVVLDGSAPAVAAFRVVEAASGAVRKEGKLTEPAQDEASGDRVAWADFSSLADPGTYRLEVCGKQSDTFVIGEDAYAAALHLTMRSFYGQRCGCKVDLGDGYHHEACHMDGAFHKTSGKDGKIANSGGWHDAGDYGRYVVNSGITTGTLLWAWELYPEPLRNLKLEIPESGGKVPDYLAEIRWNLNWMLSMQDPTDGGVWHKQTSEAFCAFIMPEQDNLTSYVVGTGTEPYKSTGATANLAAVAAIAARCFKPYDAAYADRCLAAARKAWSWAVANPKVIFRNPKGISTGEYGDRNCDDEILWATAELFRTTGEDQYARAFMADLPDMTALDTATWGSVAPMAWWSYALAEKSNRFLRTRIAEATAEAATLRILRSSRSGYGNTLRLTDYVWGSNSAAANDSLLLLMAHRLKPNRAAVDAALANLHYLIGCNCHGVSWVTQLGHKPFQRPHHRPSGADKIEAPWPGLLSGGPNAGGGDPVANKLPKQPPMKMWIDDERAYSMNEIAINWNAPLVFLLAAANSDLS</sequence>
<evidence type="ECO:0000259" key="8">
    <source>
        <dbReference type="Pfam" id="PF00759"/>
    </source>
</evidence>
<dbReference type="Gene3D" id="2.60.40.10">
    <property type="entry name" value="Immunoglobulins"/>
    <property type="match status" value="1"/>
</dbReference>
<dbReference type="InterPro" id="IPR014756">
    <property type="entry name" value="Ig_E-set"/>
</dbReference>
<gene>
    <name evidence="10" type="ORF">MOP44_18970</name>
</gene>
<proteinExistence type="inferred from homology"/>
<dbReference type="Pfam" id="PF02927">
    <property type="entry name" value="CelD_N"/>
    <property type="match status" value="1"/>
</dbReference>
<dbReference type="Gene3D" id="1.50.10.10">
    <property type="match status" value="1"/>
</dbReference>
<evidence type="ECO:0000259" key="9">
    <source>
        <dbReference type="Pfam" id="PF02927"/>
    </source>
</evidence>
<dbReference type="AlphaFoldDB" id="A0A9J7BJJ9"/>
<evidence type="ECO:0000256" key="7">
    <source>
        <dbReference type="RuleBase" id="RU361166"/>
    </source>
</evidence>
<dbReference type="PROSITE" id="PS00698">
    <property type="entry name" value="GH9_3"/>
    <property type="match status" value="1"/>
</dbReference>
<dbReference type="Pfam" id="PF00759">
    <property type="entry name" value="Glyco_hydro_9"/>
    <property type="match status" value="1"/>
</dbReference>
<dbReference type="Proteomes" id="UP001059380">
    <property type="component" value="Chromosome"/>
</dbReference>
<keyword evidence="2 6" id="KW-0378">Hydrolase</keyword>